<name>A0A6M0RKV7_9CYAN</name>
<dbReference type="Pfam" id="PF05598">
    <property type="entry name" value="DUF772"/>
    <property type="match status" value="1"/>
</dbReference>
<accession>A0A6M0RKV7</accession>
<feature type="compositionally biased region" description="Acidic residues" evidence="1">
    <location>
        <begin position="144"/>
        <end position="153"/>
    </location>
</feature>
<evidence type="ECO:0000259" key="2">
    <source>
        <dbReference type="Pfam" id="PF05598"/>
    </source>
</evidence>
<dbReference type="EMBL" id="QXHD01000004">
    <property type="protein sequence ID" value="NEZ56884.1"/>
    <property type="molecule type" value="Genomic_DNA"/>
</dbReference>
<dbReference type="InterPro" id="IPR047710">
    <property type="entry name" value="Transpos_IS5-like"/>
</dbReference>
<sequence>MYRQSSPGQLSFEDFYLPFGGKLSSENRWVKLAEMIPWDEFESTYASQFSEDMGAPAKGFRMALGALIIKEKLGTSDRETIDQIRENPYLQYFLGLHEYSDTPPFDASMLVHFRKRIRVDLVSAVNESVVEAGMAPASASSEDSASESDDDSDPPAPPSSGNQGQLIVDASCAPADIHYPTDLDLLNQAREHSERLIDELYQQVAGCLPKKPRTYRQTARRDYLRIVKRRKKSRKLIRKGLRQQLNYVRRNLGYIDRLIKAGATLAALNPREYKTLLVIYEVYRQQQHMYQHKQRRINDRIVSISQPHVRPIVRGKAGTPVEFGAKFAMSCVAGYVFLDRLSWDNFNESEDLIPQIERFRARTGHYPASVHADQIYRTRDNLRWCKQHGIRLSGPPLGRPSLDEAQHAFLRQQARDDESIRVTVEGKFGQAKRRFGLGHVMAKLAQTAETMIAITCLVMNLEKRLRRFIGLFLMGVIRLLRRSQADVRPFTDTFSKDWLKRLDPGKGATDPGWAAG</sequence>
<dbReference type="PANTHER" id="PTHR33803">
    <property type="entry name" value="IS1478 TRANSPOSASE"/>
    <property type="match status" value="1"/>
</dbReference>
<feature type="domain" description="Transposase DDE" evidence="3">
    <location>
        <begin position="370"/>
        <end position="462"/>
    </location>
</feature>
<dbReference type="NCBIfam" id="NF033578">
    <property type="entry name" value="transpos_IS5_1"/>
    <property type="match status" value="1"/>
</dbReference>
<keyword evidence="5" id="KW-1185">Reference proteome</keyword>
<organism evidence="4 5">
    <name type="scientific">Adonisia turfae CCMR0081</name>
    <dbReference type="NCBI Taxonomy" id="2292702"/>
    <lineage>
        <taxon>Bacteria</taxon>
        <taxon>Bacillati</taxon>
        <taxon>Cyanobacteriota</taxon>
        <taxon>Adonisia</taxon>
        <taxon>Adonisia turfae</taxon>
    </lineage>
</organism>
<dbReference type="PANTHER" id="PTHR33803:SF3">
    <property type="entry name" value="BLL1974 PROTEIN"/>
    <property type="match status" value="1"/>
</dbReference>
<evidence type="ECO:0000313" key="5">
    <source>
        <dbReference type="Proteomes" id="UP000481033"/>
    </source>
</evidence>
<reference evidence="4 5" key="1">
    <citation type="journal article" date="2020" name="Microb. Ecol.">
        <title>Ecogenomics of the Marine Benthic Filamentous Cyanobacterium Adonisia.</title>
        <authorList>
            <person name="Walter J.M."/>
            <person name="Coutinho F.H."/>
            <person name="Leomil L."/>
            <person name="Hargreaves P.I."/>
            <person name="Campeao M.E."/>
            <person name="Vieira V.V."/>
            <person name="Silva B.S."/>
            <person name="Fistarol G.O."/>
            <person name="Salomon P.S."/>
            <person name="Sawabe T."/>
            <person name="Mino S."/>
            <person name="Hosokawa M."/>
            <person name="Miyashita H."/>
            <person name="Maruyama F."/>
            <person name="van Verk M.C."/>
            <person name="Dutilh B.E."/>
            <person name="Thompson C.C."/>
            <person name="Thompson F.L."/>
        </authorList>
    </citation>
    <scope>NUCLEOTIDE SEQUENCE [LARGE SCALE GENOMIC DNA]</scope>
    <source>
        <strain evidence="4 5">CCMR0081</strain>
    </source>
</reference>
<gene>
    <name evidence="4" type="ORF">DXZ20_14590</name>
</gene>
<dbReference type="InterPro" id="IPR025668">
    <property type="entry name" value="Tnp_DDE_dom"/>
</dbReference>
<feature type="region of interest" description="Disordered" evidence="1">
    <location>
        <begin position="133"/>
        <end position="165"/>
    </location>
</feature>
<feature type="domain" description="Transposase InsH N-terminal" evidence="2">
    <location>
        <begin position="22"/>
        <end position="116"/>
    </location>
</feature>
<dbReference type="Pfam" id="PF13586">
    <property type="entry name" value="DDE_Tnp_1_2"/>
    <property type="match status" value="1"/>
</dbReference>
<comment type="caution">
    <text evidence="4">The sequence shown here is derived from an EMBL/GenBank/DDBJ whole genome shotgun (WGS) entry which is preliminary data.</text>
</comment>
<dbReference type="InterPro" id="IPR008490">
    <property type="entry name" value="Transposase_InsH_N"/>
</dbReference>
<dbReference type="Proteomes" id="UP000481033">
    <property type="component" value="Unassembled WGS sequence"/>
</dbReference>
<proteinExistence type="predicted"/>
<evidence type="ECO:0000313" key="4">
    <source>
        <dbReference type="EMBL" id="NEZ56884.1"/>
    </source>
</evidence>
<evidence type="ECO:0000259" key="3">
    <source>
        <dbReference type="Pfam" id="PF13586"/>
    </source>
</evidence>
<dbReference type="RefSeq" id="WP_163698872.1">
    <property type="nucleotide sequence ID" value="NZ_QXHD01000004.1"/>
</dbReference>
<protein>
    <submittedName>
        <fullName evidence="4">IS5 family transposase</fullName>
    </submittedName>
</protein>
<evidence type="ECO:0000256" key="1">
    <source>
        <dbReference type="SAM" id="MobiDB-lite"/>
    </source>
</evidence>
<dbReference type="AlphaFoldDB" id="A0A6M0RKV7"/>